<sequence>MQHGSALLTTPFGSHARAQEVIDSVDLTGRRAVVTGGASGLGAETVRALATAGAEVTIATRRPQSAEPLVQELAAVAGAGRVHAEALDLSDTASVDAFTRTWSGPLDILVANAGIMALPTRTLTPGGWEMQLATNHLGHFALATGLHTALRDAGSARIVVVSSGAHLGAPFDFEDPHFARRPYDPWAAYGQSKSADILFTVGARRWAADRITANALNPGYILTRLQRHVDDDTMRAFGVMDDQGNVKPLPYYKTPEQGAATSVLLAASPLLEGVTGRYFEDNQEARTVRDREDQPGGVAAHALDPEAADRLWEYSTDALHTA</sequence>
<dbReference type="GO" id="GO:0016491">
    <property type="term" value="F:oxidoreductase activity"/>
    <property type="evidence" value="ECO:0007669"/>
    <property type="project" value="UniProtKB-KW"/>
</dbReference>
<dbReference type="PANTHER" id="PTHR24320:SF148">
    <property type="entry name" value="NAD(P)-BINDING ROSSMANN-FOLD SUPERFAMILY PROTEIN"/>
    <property type="match status" value="1"/>
</dbReference>
<proteinExistence type="inferred from homology"/>
<dbReference type="PROSITE" id="PS00061">
    <property type="entry name" value="ADH_SHORT"/>
    <property type="match status" value="1"/>
</dbReference>
<comment type="caution">
    <text evidence="4">The sequence shown here is derived from an EMBL/GenBank/DDBJ whole genome shotgun (WGS) entry which is preliminary data.</text>
</comment>
<evidence type="ECO:0000313" key="4">
    <source>
        <dbReference type="EMBL" id="PSM45338.1"/>
    </source>
</evidence>
<gene>
    <name evidence="4" type="ORF">C6Y14_00280</name>
</gene>
<accession>A0A2P8QGL7</accession>
<dbReference type="Pfam" id="PF00106">
    <property type="entry name" value="adh_short"/>
    <property type="match status" value="1"/>
</dbReference>
<dbReference type="SUPFAM" id="SSF51735">
    <property type="entry name" value="NAD(P)-binding Rossmann-fold domains"/>
    <property type="match status" value="1"/>
</dbReference>
<evidence type="ECO:0000256" key="2">
    <source>
        <dbReference type="ARBA" id="ARBA00023002"/>
    </source>
</evidence>
<dbReference type="PRINTS" id="PR00081">
    <property type="entry name" value="GDHRDH"/>
</dbReference>
<dbReference type="Proteomes" id="UP000240429">
    <property type="component" value="Unassembled WGS sequence"/>
</dbReference>
<dbReference type="PANTHER" id="PTHR24320">
    <property type="entry name" value="RETINOL DEHYDROGENASE"/>
    <property type="match status" value="1"/>
</dbReference>
<evidence type="ECO:0000256" key="1">
    <source>
        <dbReference type="ARBA" id="ARBA00006484"/>
    </source>
</evidence>
<protein>
    <recommendedName>
        <fullName evidence="3">Probable oxidoreductase</fullName>
    </recommendedName>
</protein>
<keyword evidence="2" id="KW-0560">Oxidoreductase</keyword>
<evidence type="ECO:0000313" key="5">
    <source>
        <dbReference type="Proteomes" id="UP000240429"/>
    </source>
</evidence>
<keyword evidence="5" id="KW-1185">Reference proteome</keyword>
<dbReference type="CDD" id="cd05327">
    <property type="entry name" value="retinol-DH_like_SDR_c_like"/>
    <property type="match status" value="1"/>
</dbReference>
<evidence type="ECO:0000256" key="3">
    <source>
        <dbReference type="ARBA" id="ARBA00071493"/>
    </source>
</evidence>
<dbReference type="Gene3D" id="3.40.50.720">
    <property type="entry name" value="NAD(P)-binding Rossmann-like Domain"/>
    <property type="match status" value="1"/>
</dbReference>
<dbReference type="EMBL" id="PYBJ01000001">
    <property type="protein sequence ID" value="PSM45338.1"/>
    <property type="molecule type" value="Genomic_DNA"/>
</dbReference>
<reference evidence="4 5" key="1">
    <citation type="submission" date="2018-03" db="EMBL/GenBank/DDBJ databases">
        <title>Streptomyces dioscori sp. nov., a novel endophytic actinobacterium isolated from bulbil of Dioscorea bulbifera L.</title>
        <authorList>
            <person name="Zhikuan W."/>
        </authorList>
    </citation>
    <scope>NUCLEOTIDE SEQUENCE [LARGE SCALE GENOMIC DNA]</scope>
    <source>
        <strain evidence="4 5">A217</strain>
    </source>
</reference>
<dbReference type="FunFam" id="3.40.50.720:FF:000594">
    <property type="entry name" value="Short-chain oxidoreductase"/>
    <property type="match status" value="1"/>
</dbReference>
<dbReference type="AlphaFoldDB" id="A0A2P8QGL7"/>
<comment type="similarity">
    <text evidence="1">Belongs to the short-chain dehydrogenases/reductases (SDR) family.</text>
</comment>
<dbReference type="OrthoDB" id="4577644at2"/>
<name>A0A2P8QGL7_9ACTN</name>
<organism evidence="4 5">
    <name type="scientific">Streptomyces dioscori</name>
    <dbReference type="NCBI Taxonomy" id="2109333"/>
    <lineage>
        <taxon>Bacteria</taxon>
        <taxon>Bacillati</taxon>
        <taxon>Actinomycetota</taxon>
        <taxon>Actinomycetes</taxon>
        <taxon>Kitasatosporales</taxon>
        <taxon>Streptomycetaceae</taxon>
        <taxon>Streptomyces</taxon>
        <taxon>Streptomyces aurantiacus group</taxon>
    </lineage>
</organism>
<dbReference type="InterPro" id="IPR002347">
    <property type="entry name" value="SDR_fam"/>
</dbReference>
<dbReference type="InterPro" id="IPR036291">
    <property type="entry name" value="NAD(P)-bd_dom_sf"/>
</dbReference>
<dbReference type="InterPro" id="IPR020904">
    <property type="entry name" value="Sc_DH/Rdtase_CS"/>
</dbReference>